<proteinExistence type="predicted"/>
<dbReference type="AlphaFoldDB" id="A0A679I726"/>
<sequence length="87" mass="9577">MLAVNDFIGCSNLYECEVEAIAVHEHVPLPLAVVIGEVLLTSPEGVCELHRMVAEDIQHAVDEGDLQSALKFAETYQFVAQKHPLPH</sequence>
<dbReference type="EMBL" id="AP022345">
    <property type="protein sequence ID" value="BBU67874.1"/>
    <property type="molecule type" value="Genomic_DNA"/>
</dbReference>
<organism evidence="1 2">
    <name type="scientific">Fluviibacter phosphoraccumulans</name>
    <dbReference type="NCBI Taxonomy" id="1751046"/>
    <lineage>
        <taxon>Bacteria</taxon>
        <taxon>Pseudomonadati</taxon>
        <taxon>Pseudomonadota</taxon>
        <taxon>Betaproteobacteria</taxon>
        <taxon>Rhodocyclales</taxon>
        <taxon>Fluviibacteraceae</taxon>
        <taxon>Fluviibacter</taxon>
    </lineage>
</organism>
<evidence type="ECO:0000313" key="1">
    <source>
        <dbReference type="EMBL" id="BBU67874.1"/>
    </source>
</evidence>
<dbReference type="Proteomes" id="UP000463961">
    <property type="component" value="Chromosome"/>
</dbReference>
<keyword evidence="2" id="KW-1185">Reference proteome</keyword>
<name>A0A679I726_9RHOO</name>
<accession>A0A679I726</accession>
<evidence type="ECO:0000313" key="2">
    <source>
        <dbReference type="Proteomes" id="UP000463961"/>
    </source>
</evidence>
<dbReference type="RefSeq" id="WP_162049157.1">
    <property type="nucleotide sequence ID" value="NZ_AP019011.1"/>
</dbReference>
<protein>
    <submittedName>
        <fullName evidence="1">Uncharacterized protein</fullName>
    </submittedName>
</protein>
<reference evidence="2" key="1">
    <citation type="submission" date="2020-01" db="EMBL/GenBank/DDBJ databases">
        <title>Phosphoaccumulans saitamaens gen. nov., sp. nov., a polyphosphate accumulating bacterium isolated from surface river water.</title>
        <authorList>
            <person name="Watanabe K."/>
            <person name="Suda W."/>
        </authorList>
    </citation>
    <scope>NUCLEOTIDE SEQUENCE [LARGE SCALE GENOMIC DNA]</scope>
    <source>
        <strain evidence="2">ICHIAU1</strain>
    </source>
</reference>
<gene>
    <name evidence="1" type="ORF">ICHIAU1_01570</name>
</gene>
<dbReference type="OrthoDB" id="5296858at2"/>